<comment type="caution">
    <text evidence="2">The sequence shown here is derived from an EMBL/GenBank/DDBJ whole genome shotgun (WGS) entry which is preliminary data.</text>
</comment>
<sequence>MTRRLCAAGGSCRLARYGPHTTIDGWLPAEAGPGSTLCALDHSDVAAAVAGLWHVHLGLLRMIRETSRISAEIRTPSPAPPIPINVHAEAMTEEIERRVRECAELVLDALDEDPASARTLPARIEVLEEHLDELVTLPASWVVTFGRDGRRTGFEVDGPMLSLALVDLHRRGRTAAGLTVQRERMPLPCPRCERRCLGRDIGTDRVDCTACRGEWTLDGYRQLTVIGAAAAGKAATR</sequence>
<organism evidence="2 3">
    <name type="scientific">Rhodococcus rhodnii</name>
    <dbReference type="NCBI Taxonomy" id="38312"/>
    <lineage>
        <taxon>Bacteria</taxon>
        <taxon>Bacillati</taxon>
        <taxon>Actinomycetota</taxon>
        <taxon>Actinomycetes</taxon>
        <taxon>Mycobacteriales</taxon>
        <taxon>Nocardiaceae</taxon>
        <taxon>Rhodococcus</taxon>
    </lineage>
</organism>
<evidence type="ECO:0000313" key="3">
    <source>
        <dbReference type="Proteomes" id="UP000471120"/>
    </source>
</evidence>
<gene>
    <name evidence="2" type="ORF">DW322_00855</name>
    <name evidence="1" type="ORF">DW322_21465</name>
</gene>
<dbReference type="EMBL" id="QRCM01000001">
    <property type="protein sequence ID" value="TXG89053.1"/>
    <property type="molecule type" value="Genomic_DNA"/>
</dbReference>
<evidence type="ECO:0000313" key="1">
    <source>
        <dbReference type="EMBL" id="TXG88255.1"/>
    </source>
</evidence>
<accession>A0A6P2C8U2</accession>
<evidence type="ECO:0000313" key="2">
    <source>
        <dbReference type="EMBL" id="TXG89053.1"/>
    </source>
</evidence>
<proteinExistence type="predicted"/>
<reference evidence="2 3" key="1">
    <citation type="submission" date="2018-07" db="EMBL/GenBank/DDBJ databases">
        <title>Genome sequence of Rhodococcus rhodnii ATCC 35071 from Rhodnius prolixus.</title>
        <authorList>
            <person name="Patel V."/>
            <person name="Vogel K.J."/>
        </authorList>
    </citation>
    <scope>NUCLEOTIDE SEQUENCE [LARGE SCALE GENOMIC DNA]</scope>
    <source>
        <strain evidence="2 3">ATCC 35071</strain>
    </source>
</reference>
<dbReference type="Proteomes" id="UP000471120">
    <property type="component" value="Unassembled WGS sequence"/>
</dbReference>
<dbReference type="EMBL" id="QRCM01000003">
    <property type="protein sequence ID" value="TXG88255.1"/>
    <property type="molecule type" value="Genomic_DNA"/>
</dbReference>
<name>A0A6P2C8U2_9NOCA</name>
<protein>
    <submittedName>
        <fullName evidence="2">Uncharacterized protein</fullName>
    </submittedName>
</protein>
<dbReference type="AlphaFoldDB" id="A0A6P2C8U2"/>
<dbReference type="RefSeq" id="WP_010837409.1">
    <property type="nucleotide sequence ID" value="NZ_QRCM01000001.1"/>
</dbReference>